<dbReference type="GO" id="GO:0016020">
    <property type="term" value="C:membrane"/>
    <property type="evidence" value="ECO:0007669"/>
    <property type="project" value="UniProtKB-SubCell"/>
</dbReference>
<reference evidence="8" key="2">
    <citation type="submission" date="2021-10" db="EMBL/GenBank/DDBJ databases">
        <title>Phylogenomics reveals ancestral predisposition of the termite-cultivated fungus Termitomyces towards a domesticated lifestyle.</title>
        <authorList>
            <person name="Auxier B."/>
            <person name="Grum-Grzhimaylo A."/>
            <person name="Cardenas M.E."/>
            <person name="Lodge J.D."/>
            <person name="Laessoe T."/>
            <person name="Pedersen O."/>
            <person name="Smith M.E."/>
            <person name="Kuyper T.W."/>
            <person name="Franco-Molano E.A."/>
            <person name="Baroni T.J."/>
            <person name="Aanen D.K."/>
        </authorList>
    </citation>
    <scope>NUCLEOTIDE SEQUENCE</scope>
    <source>
        <strain evidence="8">AP01</strain>
        <tissue evidence="8">Mycelium</tissue>
    </source>
</reference>
<evidence type="ECO:0000313" key="9">
    <source>
        <dbReference type="Proteomes" id="UP000775547"/>
    </source>
</evidence>
<dbReference type="InterPro" id="IPR036259">
    <property type="entry name" value="MFS_trans_sf"/>
</dbReference>
<proteinExistence type="predicted"/>
<dbReference type="Proteomes" id="UP000775547">
    <property type="component" value="Unassembled WGS sequence"/>
</dbReference>
<dbReference type="GO" id="GO:0022857">
    <property type="term" value="F:transmembrane transporter activity"/>
    <property type="evidence" value="ECO:0007669"/>
    <property type="project" value="InterPro"/>
</dbReference>
<dbReference type="PANTHER" id="PTHR43791:SF3">
    <property type="entry name" value="MAJOR FACILITATOR SUPERFAMILY (MFS) PROFILE DOMAIN-CONTAINING PROTEIN"/>
    <property type="match status" value="1"/>
</dbReference>
<name>A0A9P7KE05_9AGAR</name>
<reference evidence="8" key="1">
    <citation type="submission" date="2020-07" db="EMBL/GenBank/DDBJ databases">
        <authorList>
            <person name="Nieuwenhuis M."/>
            <person name="Van De Peppel L.J.J."/>
        </authorList>
    </citation>
    <scope>NUCLEOTIDE SEQUENCE</scope>
    <source>
        <strain evidence="8">AP01</strain>
        <tissue evidence="8">Mycelium</tissue>
    </source>
</reference>
<organism evidence="8 9">
    <name type="scientific">Asterophora parasitica</name>
    <dbReference type="NCBI Taxonomy" id="117018"/>
    <lineage>
        <taxon>Eukaryota</taxon>
        <taxon>Fungi</taxon>
        <taxon>Dikarya</taxon>
        <taxon>Basidiomycota</taxon>
        <taxon>Agaricomycotina</taxon>
        <taxon>Agaricomycetes</taxon>
        <taxon>Agaricomycetidae</taxon>
        <taxon>Agaricales</taxon>
        <taxon>Tricholomatineae</taxon>
        <taxon>Lyophyllaceae</taxon>
        <taxon>Asterophora</taxon>
    </lineage>
</organism>
<comment type="caution">
    <text evidence="8">The sequence shown here is derived from an EMBL/GenBank/DDBJ whole genome shotgun (WGS) entry which is preliminary data.</text>
</comment>
<sequence>MAISSSSLSSKDPVRVTIIPSSLTDVDSADERADRSVFAKRTMYKIDLRLLPLLGMLYALAVIDRSNLGIARIAGMERDLKLSVGARYSIVSAVYFAPYIIFQLPSNLLLRQLGVRNWLAFCVIAWGAVELAMGFVPNWRMLALCRVFLGLFEAGFFPAMVFIITTWYTRHEVQKRLAAFYVVSILTGGFSAIFAYIIEGAITILFGIIAWFYISDFPDQNKFLSEEETAFVLDRVERDRGDSIPDVLTKQKLIEHLLDWKLWVFCEFHLV</sequence>
<dbReference type="Gene3D" id="1.20.1250.20">
    <property type="entry name" value="MFS general substrate transporter like domains"/>
    <property type="match status" value="1"/>
</dbReference>
<evidence type="ECO:0000259" key="7">
    <source>
        <dbReference type="PROSITE" id="PS50850"/>
    </source>
</evidence>
<keyword evidence="5 6" id="KW-0472">Membrane</keyword>
<feature type="domain" description="Major facilitator superfamily (MFS) profile" evidence="7">
    <location>
        <begin position="50"/>
        <end position="271"/>
    </location>
</feature>
<feature type="transmembrane region" description="Helical" evidence="6">
    <location>
        <begin position="46"/>
        <end position="63"/>
    </location>
</feature>
<evidence type="ECO:0000256" key="2">
    <source>
        <dbReference type="ARBA" id="ARBA00022448"/>
    </source>
</evidence>
<evidence type="ECO:0000313" key="8">
    <source>
        <dbReference type="EMBL" id="KAG5647083.1"/>
    </source>
</evidence>
<evidence type="ECO:0000256" key="1">
    <source>
        <dbReference type="ARBA" id="ARBA00004141"/>
    </source>
</evidence>
<gene>
    <name evidence="8" type="ORF">DXG03_001453</name>
</gene>
<evidence type="ECO:0000256" key="4">
    <source>
        <dbReference type="ARBA" id="ARBA00022989"/>
    </source>
</evidence>
<dbReference type="OrthoDB" id="3639251at2759"/>
<keyword evidence="4 6" id="KW-1133">Transmembrane helix</keyword>
<feature type="transmembrane region" description="Helical" evidence="6">
    <location>
        <begin position="148"/>
        <end position="168"/>
    </location>
</feature>
<dbReference type="PROSITE" id="PS50850">
    <property type="entry name" value="MFS"/>
    <property type="match status" value="1"/>
</dbReference>
<dbReference type="SUPFAM" id="SSF103473">
    <property type="entry name" value="MFS general substrate transporter"/>
    <property type="match status" value="1"/>
</dbReference>
<comment type="subcellular location">
    <subcellularLocation>
        <location evidence="1">Membrane</location>
        <topology evidence="1">Multi-pass membrane protein</topology>
    </subcellularLocation>
</comment>
<dbReference type="InterPro" id="IPR020846">
    <property type="entry name" value="MFS_dom"/>
</dbReference>
<feature type="transmembrane region" description="Helical" evidence="6">
    <location>
        <begin position="118"/>
        <end position="136"/>
    </location>
</feature>
<feature type="transmembrane region" description="Helical" evidence="6">
    <location>
        <begin position="180"/>
        <end position="213"/>
    </location>
</feature>
<accession>A0A9P7KE05</accession>
<evidence type="ECO:0000256" key="3">
    <source>
        <dbReference type="ARBA" id="ARBA00022692"/>
    </source>
</evidence>
<evidence type="ECO:0000256" key="5">
    <source>
        <dbReference type="ARBA" id="ARBA00023136"/>
    </source>
</evidence>
<keyword evidence="9" id="KW-1185">Reference proteome</keyword>
<dbReference type="PANTHER" id="PTHR43791">
    <property type="entry name" value="PERMEASE-RELATED"/>
    <property type="match status" value="1"/>
</dbReference>
<evidence type="ECO:0000256" key="6">
    <source>
        <dbReference type="SAM" id="Phobius"/>
    </source>
</evidence>
<protein>
    <recommendedName>
        <fullName evidence="7">Major facilitator superfamily (MFS) profile domain-containing protein</fullName>
    </recommendedName>
</protein>
<dbReference type="Pfam" id="PF07690">
    <property type="entry name" value="MFS_1"/>
    <property type="match status" value="1"/>
</dbReference>
<feature type="transmembrane region" description="Helical" evidence="6">
    <location>
        <begin position="84"/>
        <end position="106"/>
    </location>
</feature>
<dbReference type="AlphaFoldDB" id="A0A9P7KE05"/>
<keyword evidence="3 6" id="KW-0812">Transmembrane</keyword>
<dbReference type="InterPro" id="IPR011701">
    <property type="entry name" value="MFS"/>
</dbReference>
<keyword evidence="2" id="KW-0813">Transport</keyword>
<dbReference type="EMBL" id="JABCKV010000013">
    <property type="protein sequence ID" value="KAG5647083.1"/>
    <property type="molecule type" value="Genomic_DNA"/>
</dbReference>